<proteinExistence type="predicted"/>
<sequence length="277" mass="30823">MPRFGEFAIQVLKAFKANQGLLLAGAVAYYALLSIVPLLILFVIGFSHFMDENELLATIARYVEWIVPGQGKAMVGELSGFLDNRLVLGPVLLVTMLFFSSLAFSVLENAMSVIFLHRLADQRRHFLVSFSMPYVYMLLLGVALAGVTLMSAELERFDNDSVSRVTLYAMGIFGELFLLTSIYYVMPVGRLTFKHALLGGATATLLWEITRHVLRWYFGSLSQVNAVYGSFATVIVILLSFEFAAILLLLGAQVIAEYERIQRGEPVQPPIPVRTEP</sequence>
<dbReference type="RefSeq" id="WP_171094229.1">
    <property type="nucleotide sequence ID" value="NZ_CP053069.1"/>
</dbReference>
<dbReference type="PANTHER" id="PTHR30213">
    <property type="entry name" value="INNER MEMBRANE PROTEIN YHJD"/>
    <property type="match status" value="1"/>
</dbReference>
<feature type="transmembrane region" description="Helical" evidence="6">
    <location>
        <begin position="167"/>
        <end position="185"/>
    </location>
</feature>
<dbReference type="KEGG" id="uru:DSM104443_03300"/>
<dbReference type="Proteomes" id="UP000501534">
    <property type="component" value="Chromosome"/>
</dbReference>
<dbReference type="EMBL" id="CP053069">
    <property type="protein sequence ID" value="QJR12215.1"/>
    <property type="molecule type" value="Genomic_DNA"/>
</dbReference>
<name>A0A6M4GYV6_9PROT</name>
<dbReference type="InterPro" id="IPR017039">
    <property type="entry name" value="Virul_fac_BrkB"/>
</dbReference>
<evidence type="ECO:0008006" key="9">
    <source>
        <dbReference type="Google" id="ProtNLM"/>
    </source>
</evidence>
<keyword evidence="8" id="KW-1185">Reference proteome</keyword>
<feature type="transmembrane region" description="Helical" evidence="6">
    <location>
        <begin position="197"/>
        <end position="214"/>
    </location>
</feature>
<evidence type="ECO:0000256" key="5">
    <source>
        <dbReference type="ARBA" id="ARBA00023136"/>
    </source>
</evidence>
<protein>
    <recommendedName>
        <fullName evidence="9">YihY family inner membrane protein</fullName>
    </recommendedName>
</protein>
<keyword evidence="2" id="KW-1003">Cell membrane</keyword>
<keyword evidence="4 6" id="KW-1133">Transmembrane helix</keyword>
<evidence type="ECO:0000256" key="6">
    <source>
        <dbReference type="SAM" id="Phobius"/>
    </source>
</evidence>
<dbReference type="PIRSF" id="PIRSF035875">
    <property type="entry name" value="RNase_BN"/>
    <property type="match status" value="1"/>
</dbReference>
<feature type="transmembrane region" description="Helical" evidence="6">
    <location>
        <begin position="226"/>
        <end position="250"/>
    </location>
</feature>
<evidence type="ECO:0000256" key="2">
    <source>
        <dbReference type="ARBA" id="ARBA00022475"/>
    </source>
</evidence>
<organism evidence="7 8">
    <name type="scientific">Usitatibacter rugosus</name>
    <dbReference type="NCBI Taxonomy" id="2732067"/>
    <lineage>
        <taxon>Bacteria</taxon>
        <taxon>Pseudomonadati</taxon>
        <taxon>Pseudomonadota</taxon>
        <taxon>Betaproteobacteria</taxon>
        <taxon>Nitrosomonadales</taxon>
        <taxon>Usitatibacteraceae</taxon>
        <taxon>Usitatibacter</taxon>
    </lineage>
</organism>
<dbReference type="AlphaFoldDB" id="A0A6M4GYV6"/>
<feature type="transmembrane region" description="Helical" evidence="6">
    <location>
        <begin position="87"/>
        <end position="107"/>
    </location>
</feature>
<evidence type="ECO:0000256" key="1">
    <source>
        <dbReference type="ARBA" id="ARBA00004651"/>
    </source>
</evidence>
<dbReference type="Pfam" id="PF03631">
    <property type="entry name" value="Virul_fac_BrkB"/>
    <property type="match status" value="1"/>
</dbReference>
<dbReference type="GO" id="GO:0005886">
    <property type="term" value="C:plasma membrane"/>
    <property type="evidence" value="ECO:0007669"/>
    <property type="project" value="UniProtKB-SubCell"/>
</dbReference>
<comment type="subcellular location">
    <subcellularLocation>
        <location evidence="1">Cell membrane</location>
        <topology evidence="1">Multi-pass membrane protein</topology>
    </subcellularLocation>
</comment>
<dbReference type="NCBIfam" id="TIGR00765">
    <property type="entry name" value="yihY_not_rbn"/>
    <property type="match status" value="1"/>
</dbReference>
<dbReference type="PANTHER" id="PTHR30213:SF0">
    <property type="entry name" value="UPF0761 MEMBRANE PROTEIN YIHY"/>
    <property type="match status" value="1"/>
</dbReference>
<gene>
    <name evidence="7" type="ORF">DSM104443_03300</name>
</gene>
<evidence type="ECO:0000313" key="7">
    <source>
        <dbReference type="EMBL" id="QJR12215.1"/>
    </source>
</evidence>
<feature type="transmembrane region" description="Helical" evidence="6">
    <location>
        <begin position="127"/>
        <end position="147"/>
    </location>
</feature>
<keyword evidence="3 6" id="KW-0812">Transmembrane</keyword>
<evidence type="ECO:0000256" key="4">
    <source>
        <dbReference type="ARBA" id="ARBA00022989"/>
    </source>
</evidence>
<accession>A0A6M4GYV6</accession>
<feature type="transmembrane region" description="Helical" evidence="6">
    <location>
        <begin position="21"/>
        <end position="46"/>
    </location>
</feature>
<evidence type="ECO:0000256" key="3">
    <source>
        <dbReference type="ARBA" id="ARBA00022692"/>
    </source>
</evidence>
<reference evidence="7 8" key="1">
    <citation type="submission" date="2020-04" db="EMBL/GenBank/DDBJ databases">
        <title>Usitatibacter rugosus gen. nov., sp. nov. and Usitatibacter palustris sp. nov., novel members of Usitatibacteraceae fam. nov. within the order Nitrosomonadales isolated from soil.</title>
        <authorList>
            <person name="Huber K.J."/>
            <person name="Neumann-Schaal M."/>
            <person name="Geppert A."/>
            <person name="Luckner M."/>
            <person name="Wanner G."/>
            <person name="Overmann J."/>
        </authorList>
    </citation>
    <scope>NUCLEOTIDE SEQUENCE [LARGE SCALE GENOMIC DNA]</scope>
    <source>
        <strain evidence="7 8">0125_3</strain>
    </source>
</reference>
<keyword evidence="5 6" id="KW-0472">Membrane</keyword>
<evidence type="ECO:0000313" key="8">
    <source>
        <dbReference type="Proteomes" id="UP000501534"/>
    </source>
</evidence>